<protein>
    <recommendedName>
        <fullName evidence="4">Flagellin</fullName>
    </recommendedName>
</protein>
<evidence type="ECO:0000256" key="2">
    <source>
        <dbReference type="ARBA" id="ARBA00010256"/>
    </source>
</evidence>
<dbReference type="NCBIfam" id="TIGR02537">
    <property type="entry name" value="arch_flag_Nterm"/>
    <property type="match status" value="1"/>
</dbReference>
<dbReference type="PANTHER" id="PTHR35903">
    <property type="entry name" value="FLAGELLIN B1"/>
    <property type="match status" value="1"/>
</dbReference>
<name>A0ABD6CDA4_9EURY</name>
<dbReference type="GO" id="GO:0097589">
    <property type="term" value="C:archaeal-type flagellum"/>
    <property type="evidence" value="ECO:0007669"/>
    <property type="project" value="UniProtKB-SubCell"/>
</dbReference>
<dbReference type="RefSeq" id="WP_247380305.1">
    <property type="nucleotide sequence ID" value="NZ_JALLGV010000008.1"/>
</dbReference>
<gene>
    <name evidence="6" type="ORF">ACFR9U_13410</name>
</gene>
<comment type="caution">
    <text evidence="6">The sequence shown here is derived from an EMBL/GenBank/DDBJ whole genome shotgun (WGS) entry which is preliminary data.</text>
</comment>
<keyword evidence="5" id="KW-0472">Membrane</keyword>
<keyword evidence="3 4" id="KW-0974">Archaeal flagellum</keyword>
<accession>A0ABD6CDA4</accession>
<keyword evidence="5" id="KW-1133">Transmembrane helix</keyword>
<feature type="transmembrane region" description="Helical" evidence="5">
    <location>
        <begin position="20"/>
        <end position="43"/>
    </location>
</feature>
<evidence type="ECO:0000313" key="7">
    <source>
        <dbReference type="Proteomes" id="UP001597119"/>
    </source>
</evidence>
<dbReference type="PANTHER" id="PTHR35903:SF1">
    <property type="entry name" value="FLAGELLIN B1"/>
    <property type="match status" value="1"/>
</dbReference>
<reference evidence="6 7" key="1">
    <citation type="journal article" date="2019" name="Int. J. Syst. Evol. Microbiol.">
        <title>The Global Catalogue of Microorganisms (GCM) 10K type strain sequencing project: providing services to taxonomists for standard genome sequencing and annotation.</title>
        <authorList>
            <consortium name="The Broad Institute Genomics Platform"/>
            <consortium name="The Broad Institute Genome Sequencing Center for Infectious Disease"/>
            <person name="Wu L."/>
            <person name="Ma J."/>
        </authorList>
    </citation>
    <scope>NUCLEOTIDE SEQUENCE [LARGE SCALE GENOMIC DNA]</scope>
    <source>
        <strain evidence="6 7">CGMCC 1.12125</strain>
    </source>
</reference>
<dbReference type="InterPro" id="IPR002774">
    <property type="entry name" value="Flagellin_arc-type"/>
</dbReference>
<dbReference type="AlphaFoldDB" id="A0ABD6CDA4"/>
<dbReference type="Proteomes" id="UP001597119">
    <property type="component" value="Unassembled WGS sequence"/>
</dbReference>
<comment type="function">
    <text evidence="4">Flagellin is the subunit protein which polymerizes to form the filaments of archaeal flagella.</text>
</comment>
<evidence type="ECO:0000256" key="1">
    <source>
        <dbReference type="ARBA" id="ARBA00004618"/>
    </source>
</evidence>
<evidence type="ECO:0000256" key="4">
    <source>
        <dbReference type="RuleBase" id="RU361282"/>
    </source>
</evidence>
<keyword evidence="7" id="KW-1185">Reference proteome</keyword>
<evidence type="ECO:0000256" key="5">
    <source>
        <dbReference type="SAM" id="Phobius"/>
    </source>
</evidence>
<dbReference type="EMBL" id="JBHUDJ010000006">
    <property type="protein sequence ID" value="MFD1587979.1"/>
    <property type="molecule type" value="Genomic_DNA"/>
</dbReference>
<comment type="subcellular location">
    <subcellularLocation>
        <location evidence="1 4">Archaeal flagellum</location>
    </subcellularLocation>
</comment>
<keyword evidence="5" id="KW-0812">Transmembrane</keyword>
<sequence length="225" mass="23881">MFDINEDEKEELKERLRAQVGIGTLIVFIAMVLVAAIAAGVLINTAGFLQSKSESTGQQAGEQVTNRLQILQTSGQKTGTSGDNAIGAVTMVVTKAPGAEDIAMRGITMQWVDDEGTYDIVHENEYNDQDGTFAQDAVKDEDDSVRDSDSPVINSPDDRINLVIDIGTDDNLDAYEGDDAPATVRDSGLDEGDTASIRITTASGTASTVQLVVPESLSGKTAVRL</sequence>
<dbReference type="InterPro" id="IPR013373">
    <property type="entry name" value="Flagellin/pilin_N_arc"/>
</dbReference>
<comment type="similarity">
    <text evidence="2 4">Belongs to the archaeal flagellin family.</text>
</comment>
<evidence type="ECO:0000256" key="3">
    <source>
        <dbReference type="ARBA" id="ARBA00022440"/>
    </source>
</evidence>
<proteinExistence type="inferred from homology"/>
<organism evidence="6 7">
    <name type="scientific">Halorientalis brevis</name>
    <dbReference type="NCBI Taxonomy" id="1126241"/>
    <lineage>
        <taxon>Archaea</taxon>
        <taxon>Methanobacteriati</taxon>
        <taxon>Methanobacteriota</taxon>
        <taxon>Stenosarchaea group</taxon>
        <taxon>Halobacteria</taxon>
        <taxon>Halobacteriales</taxon>
        <taxon>Haloarculaceae</taxon>
        <taxon>Halorientalis</taxon>
    </lineage>
</organism>
<evidence type="ECO:0000313" key="6">
    <source>
        <dbReference type="EMBL" id="MFD1587979.1"/>
    </source>
</evidence>
<dbReference type="Pfam" id="PF01917">
    <property type="entry name" value="Flagellin_arch-type"/>
    <property type="match status" value="1"/>
</dbReference>